<evidence type="ECO:0000313" key="1">
    <source>
        <dbReference type="EMBL" id="TMS59429.1"/>
    </source>
</evidence>
<reference evidence="1" key="1">
    <citation type="submission" date="2019-05" db="EMBL/GenBank/DDBJ databases">
        <title>Revised genome assembly of Burkholderiaceae (previously Ralstonia) sp. PBA.</title>
        <authorList>
            <person name="Gan H.M."/>
        </authorList>
    </citation>
    <scope>NUCLEOTIDE SEQUENCE</scope>
    <source>
        <strain evidence="1">PBA</strain>
    </source>
</reference>
<proteinExistence type="predicted"/>
<keyword evidence="2" id="KW-1185">Reference proteome</keyword>
<protein>
    <submittedName>
        <fullName evidence="1">M23 family metallopeptidase</fullName>
    </submittedName>
</protein>
<gene>
    <name evidence="1" type="ORF">MW7_002155</name>
</gene>
<name>A0ACD3ST02_9BURK</name>
<organism evidence="1 2">
    <name type="scientific">Imbroritus primus</name>
    <dbReference type="NCBI Taxonomy" id="3058603"/>
    <lineage>
        <taxon>Bacteria</taxon>
        <taxon>Pseudomonadati</taxon>
        <taxon>Pseudomonadota</taxon>
        <taxon>Betaproteobacteria</taxon>
        <taxon>Burkholderiales</taxon>
        <taxon>Burkholderiaceae</taxon>
        <taxon>Imbroritus</taxon>
    </lineage>
</organism>
<sequence length="458" mass="50721">MWQKLREFFARELVILVDPTNTLHARRRKQVTAVIGSTFALGMAAAMGVAPGVPNDDPNQPRVAETIKLPDLRAQLDQLVEADQTFIRQERMQRGETVASLLRRLSVQDPDAEAFIRRNATARSLFDLKPGQTVLAETDSRNTLISLQAVLGGDAATSRQLVVERVKNTAEPTYRARIDSVNNEIRHEMRSGEFRRGFFNGMDAANVPDAVVDQVVSIFSGVIDFHHDIDPGDRFRIVYEAGFQDGEFVRNGRVVAVELINNNRVHQALWYSRGDNGGAYYTFDGRSMKRAFLRAPIEFSRMSSGFGGRNHPIYDKWHTHKGVDFAAPAGTKVFASGDGTVQFTGQQNGYGNLIILQHGRGYSTYYAHLSGFASGLKPGQRVSQGEVIGYVGSTGWATGPHLHYEFRVDNVPQNPLMAGDVASPALTGKSREQFLAYTAQMLSRINALRTFNVLASNN</sequence>
<comment type="caution">
    <text evidence="1">The sequence shown here is derived from an EMBL/GenBank/DDBJ whole genome shotgun (WGS) entry which is preliminary data.</text>
</comment>
<evidence type="ECO:0000313" key="2">
    <source>
        <dbReference type="Proteomes" id="UP000004277"/>
    </source>
</evidence>
<dbReference type="Proteomes" id="UP000004277">
    <property type="component" value="Unassembled WGS sequence"/>
</dbReference>
<accession>A0ACD3ST02</accession>
<dbReference type="EMBL" id="AKCV02000007">
    <property type="protein sequence ID" value="TMS59429.1"/>
    <property type="molecule type" value="Genomic_DNA"/>
</dbReference>